<organism evidence="9">
    <name type="scientific">Tetraodon nigroviridis</name>
    <name type="common">Spotted green pufferfish</name>
    <name type="synonym">Chelonodon nigroviridis</name>
    <dbReference type="NCBI Taxonomy" id="99883"/>
    <lineage>
        <taxon>Eukaryota</taxon>
        <taxon>Metazoa</taxon>
        <taxon>Chordata</taxon>
        <taxon>Craniata</taxon>
        <taxon>Vertebrata</taxon>
        <taxon>Euteleostomi</taxon>
        <taxon>Actinopterygii</taxon>
        <taxon>Neopterygii</taxon>
        <taxon>Teleostei</taxon>
        <taxon>Neoteleostei</taxon>
        <taxon>Acanthomorphata</taxon>
        <taxon>Eupercaria</taxon>
        <taxon>Tetraodontiformes</taxon>
        <taxon>Tetradontoidea</taxon>
        <taxon>Tetraodontidae</taxon>
        <taxon>Tetraodon</taxon>
    </lineage>
</organism>
<feature type="non-terminal residue" evidence="9">
    <location>
        <position position="1"/>
    </location>
</feature>
<dbReference type="InterPro" id="IPR036871">
    <property type="entry name" value="PX_dom_sf"/>
</dbReference>
<evidence type="ECO:0000256" key="7">
    <source>
        <dbReference type="SAM" id="MobiDB-lite"/>
    </source>
</evidence>
<dbReference type="PANTHER" id="PTHR20939:SF1">
    <property type="entry name" value="SORTING NEXIN-20"/>
    <property type="match status" value="1"/>
</dbReference>
<evidence type="ECO:0000313" key="9">
    <source>
        <dbReference type="EMBL" id="CAF88733.1"/>
    </source>
</evidence>
<gene>
    <name evidence="9" type="ORF">GSTENG00002292001</name>
</gene>
<dbReference type="AlphaFoldDB" id="Q4TEE9"/>
<dbReference type="GO" id="GO:0015031">
    <property type="term" value="P:protein transport"/>
    <property type="evidence" value="ECO:0007669"/>
    <property type="project" value="UniProtKB-KW"/>
</dbReference>
<dbReference type="Gene3D" id="3.30.1520.10">
    <property type="entry name" value="Phox-like domain"/>
    <property type="match status" value="1"/>
</dbReference>
<feature type="compositionally biased region" description="Low complexity" evidence="7">
    <location>
        <begin position="109"/>
        <end position="127"/>
    </location>
</feature>
<dbReference type="GO" id="GO:1901981">
    <property type="term" value="F:phosphatidylinositol phosphate binding"/>
    <property type="evidence" value="ECO:0007669"/>
    <property type="project" value="TreeGrafter"/>
</dbReference>
<evidence type="ECO:0000256" key="4">
    <source>
        <dbReference type="ARBA" id="ARBA00022927"/>
    </source>
</evidence>
<comment type="caution">
    <text evidence="9">The sequence shown here is derived from an EMBL/GenBank/DDBJ whole genome shotgun (WGS) entry which is preliminary data.</text>
</comment>
<evidence type="ECO:0000256" key="5">
    <source>
        <dbReference type="ARBA" id="ARBA00023121"/>
    </source>
</evidence>
<dbReference type="PANTHER" id="PTHR20939">
    <property type="entry name" value="SORTING NEXIN 20, 21"/>
    <property type="match status" value="1"/>
</dbReference>
<dbReference type="EMBL" id="CAAE01005459">
    <property type="protein sequence ID" value="CAF88733.1"/>
    <property type="molecule type" value="Genomic_DNA"/>
</dbReference>
<keyword evidence="4" id="KW-0653">Protein transport</keyword>
<keyword evidence="3" id="KW-0967">Endosome</keyword>
<comment type="subcellular location">
    <subcellularLocation>
        <location evidence="1">Early endosome membrane</location>
        <topology evidence="1">Peripheral membrane protein</topology>
        <orientation evidence="1">Cytoplasmic side</orientation>
    </subcellularLocation>
</comment>
<keyword evidence="2" id="KW-0813">Transport</keyword>
<proteinExistence type="predicted"/>
<protein>
    <submittedName>
        <fullName evidence="9">(spotted green pufferfish) hypothetical protein</fullName>
    </submittedName>
</protein>
<dbReference type="KEGG" id="tng:GSTEN00002292G001"/>
<keyword evidence="5" id="KW-0446">Lipid-binding</keyword>
<dbReference type="Pfam" id="PF00787">
    <property type="entry name" value="PX"/>
    <property type="match status" value="1"/>
</dbReference>
<feature type="region of interest" description="Disordered" evidence="7">
    <location>
        <begin position="109"/>
        <end position="220"/>
    </location>
</feature>
<dbReference type="GO" id="GO:0031901">
    <property type="term" value="C:early endosome membrane"/>
    <property type="evidence" value="ECO:0007669"/>
    <property type="project" value="UniProtKB-SubCell"/>
</dbReference>
<feature type="compositionally biased region" description="Gly residues" evidence="7">
    <location>
        <begin position="134"/>
        <end position="154"/>
    </location>
</feature>
<evidence type="ECO:0000256" key="1">
    <source>
        <dbReference type="ARBA" id="ARBA00004469"/>
    </source>
</evidence>
<sequence length="248" mass="25098">VYQVVVMRSGSFESRRVSVERRYSHFLHLHQQLLEEFGEELEEVSLPRKHLTGNFSADIIAEPPLPAGLPGQGLRHPLRPTLTCLRRLLHRARAEAGAHAPACGTVPAGPAAAPGGPGDPGEAAALAETHPGGANSGGHGRVLPGPGGARGGVCGRPQGPAAGPTVPGQALPSRPAGAAGGSGLPAGETCGPAAGGDDSPQGCREGGGVLPLPQGDRGPPVHLRTAEVQDGPLHQDTLTCRQVFPTCG</sequence>
<reference evidence="9" key="1">
    <citation type="journal article" date="2004" name="Nature">
        <title>Genome duplication in the teleost fish Tetraodon nigroviridis reveals the early vertebrate proto-karyotype.</title>
        <authorList>
            <person name="Jaillon O."/>
            <person name="Aury J.-M."/>
            <person name="Brunet F."/>
            <person name="Petit J.-L."/>
            <person name="Stange-Thomann N."/>
            <person name="Mauceli E."/>
            <person name="Bouneau L."/>
            <person name="Fischer C."/>
            <person name="Ozouf-Costaz C."/>
            <person name="Bernot A."/>
            <person name="Nicaud S."/>
            <person name="Jaffe D."/>
            <person name="Fisher S."/>
            <person name="Lutfalla G."/>
            <person name="Dossat C."/>
            <person name="Segurens B."/>
            <person name="Dasilva C."/>
            <person name="Salanoubat M."/>
            <person name="Levy M."/>
            <person name="Boudet N."/>
            <person name="Castellano S."/>
            <person name="Anthouard V."/>
            <person name="Jubin C."/>
            <person name="Castelli V."/>
            <person name="Katinka M."/>
            <person name="Vacherie B."/>
            <person name="Biemont C."/>
            <person name="Skalli Z."/>
            <person name="Cattolico L."/>
            <person name="Poulain J."/>
            <person name="De Berardinis V."/>
            <person name="Cruaud C."/>
            <person name="Duprat S."/>
            <person name="Brottier P."/>
            <person name="Coutanceau J.-P."/>
            <person name="Gouzy J."/>
            <person name="Parra G."/>
            <person name="Lardier G."/>
            <person name="Chapple C."/>
            <person name="McKernan K.J."/>
            <person name="McEwan P."/>
            <person name="Bosak S."/>
            <person name="Kellis M."/>
            <person name="Volff J.-N."/>
            <person name="Guigo R."/>
            <person name="Zody M.C."/>
            <person name="Mesirov J."/>
            <person name="Lindblad-Toh K."/>
            <person name="Birren B."/>
            <person name="Nusbaum C."/>
            <person name="Kahn D."/>
            <person name="Robinson-Rechavi M."/>
            <person name="Laudet V."/>
            <person name="Schachter V."/>
            <person name="Quetier F."/>
            <person name="Saurin W."/>
            <person name="Scarpelli C."/>
            <person name="Wincker P."/>
            <person name="Lander E.S."/>
            <person name="Weissenbach J."/>
            <person name="Roest Crollius H."/>
        </authorList>
    </citation>
    <scope>NUCLEOTIDE SEQUENCE [LARGE SCALE GENOMIC DNA]</scope>
</reference>
<evidence type="ECO:0000256" key="6">
    <source>
        <dbReference type="ARBA" id="ARBA00023136"/>
    </source>
</evidence>
<reference evidence="9" key="2">
    <citation type="submission" date="2004-02" db="EMBL/GenBank/DDBJ databases">
        <authorList>
            <consortium name="Genoscope"/>
            <consortium name="Whitehead Institute Centre for Genome Research"/>
        </authorList>
    </citation>
    <scope>NUCLEOTIDE SEQUENCE</scope>
</reference>
<feature type="domain" description="PX" evidence="8">
    <location>
        <begin position="1"/>
        <end position="248"/>
    </location>
</feature>
<dbReference type="PROSITE" id="PS50195">
    <property type="entry name" value="PX"/>
    <property type="match status" value="1"/>
</dbReference>
<dbReference type="InterPro" id="IPR001683">
    <property type="entry name" value="PX_dom"/>
</dbReference>
<dbReference type="SUPFAM" id="SSF64268">
    <property type="entry name" value="PX domain"/>
    <property type="match status" value="1"/>
</dbReference>
<evidence type="ECO:0000259" key="8">
    <source>
        <dbReference type="PROSITE" id="PS50195"/>
    </source>
</evidence>
<evidence type="ECO:0000256" key="3">
    <source>
        <dbReference type="ARBA" id="ARBA00022753"/>
    </source>
</evidence>
<keyword evidence="6" id="KW-0472">Membrane</keyword>
<evidence type="ECO:0000256" key="2">
    <source>
        <dbReference type="ARBA" id="ARBA00022448"/>
    </source>
</evidence>
<dbReference type="InterPro" id="IPR039937">
    <property type="entry name" value="SNX20/SNX21"/>
</dbReference>
<accession>Q4TEE9</accession>
<name>Q4TEE9_TETNG</name>